<dbReference type="RefSeq" id="WP_032041213.1">
    <property type="nucleotide sequence ID" value="NZ_BKEE01000018.1"/>
</dbReference>
<reference evidence="3" key="1">
    <citation type="submission" date="2020-09" db="EMBL/GenBank/DDBJ databases">
        <title>Clinical and molecular characterization of Acinetobacter seifertii in Taiwan.</title>
        <authorList>
            <person name="Li L.-H."/>
            <person name="Yang Y.-S."/>
            <person name="Sun J.-R."/>
            <person name="Huang T.-W."/>
            <person name="Huang W.-C."/>
            <person name="Wang Y.-C."/>
            <person name="Kuo T.-H."/>
            <person name="Kuo S.-C."/>
            <person name="Chen T.-L."/>
        </authorList>
    </citation>
    <scope>NUCLEOTIDE SEQUENCE [LARGE SCALE GENOMIC DNA]</scope>
    <source>
        <strain evidence="3">AS73</strain>
    </source>
</reference>
<protein>
    <submittedName>
        <fullName evidence="1">Uncharacterized protein</fullName>
    </submittedName>
</protein>
<evidence type="ECO:0000313" key="3">
    <source>
        <dbReference type="Proteomes" id="UP000516862"/>
    </source>
</evidence>
<reference evidence="1" key="3">
    <citation type="submission" date="2021-03" db="EMBL/GenBank/DDBJ databases">
        <title>Clinical and molecular characterization of Acinetobacter seifertii in Taiwan.</title>
        <authorList>
            <person name="Li L.-H."/>
            <person name="Yang Y.-S."/>
            <person name="Sun J.-R."/>
            <person name="Huang T.-W."/>
            <person name="Huang W.-C."/>
            <person name="Wang Y.-C."/>
            <person name="Kuo T.-H."/>
            <person name="Kuo S.-C."/>
            <person name="Chen T.-L."/>
        </authorList>
    </citation>
    <scope>NUCLEOTIDE SEQUENCE</scope>
    <source>
        <strain evidence="1">AS73</strain>
    </source>
</reference>
<sequence>MNNSVLASDLEFIYSIFDTFFKKKYIRDRLNLIKNNQITGWEIWLQVELAFFLSEHADVMQWSRELPYSLDKRVDKLKDKGIVDFCLRERNKSTEKMIAIELKQCNSAKSCITAMIKDLNKFHSLKPSEYKSIRSFWCVGVHPKVQESTCIEYINQNKNGYEFNQNHLLSKEIKGTEFSYTIL</sequence>
<dbReference type="Proteomes" id="UP000516862">
    <property type="component" value="Chromosome"/>
</dbReference>
<reference evidence="1 3" key="2">
    <citation type="submission" date="2020-09" db="EMBL/GenBank/DDBJ databases">
        <authorList>
            <person name="Chen F.-J."/>
            <person name="Lee Y.-T."/>
        </authorList>
    </citation>
    <scope>NUCLEOTIDE SEQUENCE [LARGE SCALE GENOMIC DNA]</scope>
    <source>
        <strain evidence="1 3">AS73</strain>
    </source>
</reference>
<evidence type="ECO:0000313" key="2">
    <source>
        <dbReference type="EMBL" id="QXB44890.1"/>
    </source>
</evidence>
<keyword evidence="4" id="KW-1185">Reference proteome</keyword>
<gene>
    <name evidence="2" type="ORF">I6L30_10450</name>
    <name evidence="1" type="ORF">IC796_19040</name>
</gene>
<evidence type="ECO:0000313" key="1">
    <source>
        <dbReference type="EMBL" id="QNX05326.1"/>
    </source>
</evidence>
<evidence type="ECO:0000313" key="4">
    <source>
        <dbReference type="Proteomes" id="UP000683517"/>
    </source>
</evidence>
<dbReference type="EMBL" id="CP061561">
    <property type="protein sequence ID" value="QNX05326.1"/>
    <property type="molecule type" value="Genomic_DNA"/>
</dbReference>
<dbReference type="EMBL" id="CP077365">
    <property type="protein sequence ID" value="QXB44890.1"/>
    <property type="molecule type" value="Genomic_DNA"/>
</dbReference>
<dbReference type="AlphaFoldDB" id="A0A7H2PR43"/>
<reference evidence="2 4" key="4">
    <citation type="submission" date="2021-06" db="EMBL/GenBank/DDBJ databases">
        <title>FDA dAtabase for Regulatory Grade micrObial Sequences (FDA-ARGOS): Supporting development and validation of Infectious Disease Dx tests.</title>
        <authorList>
            <person name="Sproer C."/>
            <person name="Gronow S."/>
            <person name="Severitt S."/>
            <person name="Schroder I."/>
            <person name="Tallon L."/>
            <person name="Sadzewicz L."/>
            <person name="Zhao X."/>
            <person name="Boylan J."/>
            <person name="Ott S."/>
            <person name="Bowen H."/>
            <person name="Vavikolanu K."/>
            <person name="Mehta A."/>
            <person name="Aluvathingal J."/>
            <person name="Nadendla S."/>
            <person name="Lowell S."/>
            <person name="Myers T."/>
            <person name="Yan Y."/>
        </authorList>
    </citation>
    <scope>NUCLEOTIDE SEQUENCE [LARGE SCALE GENOMIC DNA]</scope>
    <source>
        <strain evidence="2 4">FDAARGOS 1400</strain>
    </source>
</reference>
<dbReference type="Proteomes" id="UP000683517">
    <property type="component" value="Chromosome"/>
</dbReference>
<proteinExistence type="predicted"/>
<accession>A0A7H2PR43</accession>
<organism evidence="1 3">
    <name type="scientific">Acinetobacter seifertii</name>
    <dbReference type="NCBI Taxonomy" id="1530123"/>
    <lineage>
        <taxon>Bacteria</taxon>
        <taxon>Pseudomonadati</taxon>
        <taxon>Pseudomonadota</taxon>
        <taxon>Gammaproteobacteria</taxon>
        <taxon>Moraxellales</taxon>
        <taxon>Moraxellaceae</taxon>
        <taxon>Acinetobacter</taxon>
        <taxon>Acinetobacter calcoaceticus/baumannii complex</taxon>
    </lineage>
</organism>
<name>A0A7H2PR43_9GAMM</name>